<dbReference type="SUPFAM" id="SSF46785">
    <property type="entry name" value="Winged helix' DNA-binding domain"/>
    <property type="match status" value="1"/>
</dbReference>
<dbReference type="KEGG" id="bka:AH68_00275"/>
<dbReference type="Proteomes" id="UP000030625">
    <property type="component" value="Chromosome"/>
</dbReference>
<dbReference type="Gene3D" id="1.10.10.10">
    <property type="entry name" value="Winged helix-like DNA-binding domain superfamily/Winged helix DNA-binding domain"/>
    <property type="match status" value="2"/>
</dbReference>
<sequence>MAHEYGKETLSKEFKSDIKGLPDSELVEAVVALANTDGGRVYLGVEDDGTPTGAQRKHQDPIGLAAMIANRTVPPVSVRAQLVGDDITVIQVDVPKSHSVVSTRSGKILRRMMKVDGTPESAPMYPYEIVTRLSDLGKLDYSAQPVPEATREDFDPLERDRLRRIIATYQSSDRNLLELSDENLEKSLQLTVSANGNITPTLTGLLLIGREESLQRLVPTNEAAFQVLVGTDIKVNKTYRGPLLKTIEQIAESFAPWNPGTELNVGLFSSMVPEFDERAFREALVNAFGHRDYSVLGRVRVSVDDAGLTIANPGGFVEGINIHNLLTAEPHGRNPCLMDALKRTGLAERTGRGIDRIFEGALNYGRPLPDYSRSNGNGVSVLLPRSAPDKAFVELLAEERERSGKSMSLDGLLILDKLKRERRCSFDALSDSLDMSNQRLRTVLGQLTESGLVESAGSGTRRTYTLGAKVYRRSGKMVEYVRQSGIDKVRYPELIIKLMREQKTVSKNDVMELLHLDGNQAYYQLRKLVKEGRAKKVGSGRNARYTAI</sequence>
<evidence type="ECO:0000313" key="3">
    <source>
        <dbReference type="Proteomes" id="UP000030625"/>
    </source>
</evidence>
<organism evidence="2 3">
    <name type="scientific">Bifidobacterium catenulatum PV20-2</name>
    <dbReference type="NCBI Taxonomy" id="1447716"/>
    <lineage>
        <taxon>Bacteria</taxon>
        <taxon>Bacillati</taxon>
        <taxon>Actinomycetota</taxon>
        <taxon>Actinomycetes</taxon>
        <taxon>Bifidobacteriales</taxon>
        <taxon>Bifidobacteriaceae</taxon>
        <taxon>Bifidobacterium</taxon>
    </lineage>
</organism>
<protein>
    <submittedName>
        <fullName evidence="2">ATPase AAA</fullName>
    </submittedName>
</protein>
<gene>
    <name evidence="2" type="ORF">AH68_00275</name>
</gene>
<dbReference type="STRING" id="1447716.AH68_00275"/>
<evidence type="ECO:0000313" key="2">
    <source>
        <dbReference type="EMBL" id="AIZ13707.1"/>
    </source>
</evidence>
<evidence type="ECO:0000259" key="1">
    <source>
        <dbReference type="Pfam" id="PF04326"/>
    </source>
</evidence>
<dbReference type="PANTHER" id="PTHR30595">
    <property type="entry name" value="GLPR-RELATED TRANSCRIPTIONAL REPRESSOR"/>
    <property type="match status" value="1"/>
</dbReference>
<accession>A0A0A7I083</accession>
<dbReference type="AlphaFoldDB" id="A0A0A7I083"/>
<dbReference type="InterPro" id="IPR038461">
    <property type="entry name" value="Schlafen_AlbA_2_dom_sf"/>
</dbReference>
<dbReference type="Gene3D" id="3.30.565.60">
    <property type="match status" value="1"/>
</dbReference>
<dbReference type="InterPro" id="IPR036388">
    <property type="entry name" value="WH-like_DNA-bd_sf"/>
</dbReference>
<dbReference type="InterPro" id="IPR011991">
    <property type="entry name" value="ArsR-like_HTH"/>
</dbReference>
<dbReference type="InterPro" id="IPR038475">
    <property type="entry name" value="RecG_C_sf"/>
</dbReference>
<dbReference type="HOGENOM" id="CLU_024970_7_1_11"/>
<dbReference type="Pfam" id="PF04326">
    <property type="entry name" value="SLFN_AlbA_2"/>
    <property type="match status" value="1"/>
</dbReference>
<dbReference type="OrthoDB" id="9805115at2"/>
<proteinExistence type="predicted"/>
<name>A0A0A7I083_9BIFI</name>
<dbReference type="CDD" id="cd00090">
    <property type="entry name" value="HTH_ARSR"/>
    <property type="match status" value="1"/>
</dbReference>
<dbReference type="Pfam" id="PF13749">
    <property type="entry name" value="HATPase_c_4"/>
    <property type="match status" value="1"/>
</dbReference>
<dbReference type="Gene3D" id="3.30.950.30">
    <property type="entry name" value="Schlafen, AAA domain"/>
    <property type="match status" value="1"/>
</dbReference>
<dbReference type="EMBL" id="CP007456">
    <property type="protein sequence ID" value="AIZ13707.1"/>
    <property type="molecule type" value="Genomic_DNA"/>
</dbReference>
<dbReference type="RefSeq" id="WP_039199612.1">
    <property type="nucleotide sequence ID" value="NZ_CP007456.1"/>
</dbReference>
<dbReference type="InterPro" id="IPR007421">
    <property type="entry name" value="Schlafen_AlbA_2_dom"/>
</dbReference>
<dbReference type="PANTHER" id="PTHR30595:SF6">
    <property type="entry name" value="SCHLAFEN ALBA-2 DOMAIN-CONTAINING PROTEIN"/>
    <property type="match status" value="1"/>
</dbReference>
<dbReference type="InterPro" id="IPR036390">
    <property type="entry name" value="WH_DNA-bd_sf"/>
</dbReference>
<reference evidence="2 3" key="1">
    <citation type="journal article" date="2015" name="Genome Announc.">
        <title>Complete and Assembled Genome Sequence of Bifidobacterium kashiwanohense PV20-2, Isolated from the Feces of an Anemic Kenyan Infant.</title>
        <authorList>
            <person name="Vazquez-Gutierrez P."/>
            <person name="Lacroix C."/>
            <person name="Chassard C."/>
            <person name="Klumpp J."/>
            <person name="Jans C."/>
            <person name="Stevens M.J."/>
        </authorList>
    </citation>
    <scope>NUCLEOTIDE SEQUENCE [LARGE SCALE GENOMIC DNA]</scope>
    <source>
        <strain evidence="2 3">PV20-2</strain>
    </source>
</reference>
<feature type="domain" description="Schlafen AlbA-2" evidence="1">
    <location>
        <begin position="9"/>
        <end position="111"/>
    </location>
</feature>